<gene>
    <name evidence="19" type="ORF">TWF696_009839</name>
</gene>
<dbReference type="Pfam" id="PF08654">
    <property type="entry name" value="DASH_Dad2"/>
    <property type="match status" value="1"/>
</dbReference>
<keyword evidence="10" id="KW-0498">Mitosis</keyword>
<evidence type="ECO:0000256" key="13">
    <source>
        <dbReference type="ARBA" id="ARBA00023212"/>
    </source>
</evidence>
<keyword evidence="9" id="KW-0493">Microtubule</keyword>
<evidence type="ECO:0000256" key="14">
    <source>
        <dbReference type="ARBA" id="ARBA00023242"/>
    </source>
</evidence>
<evidence type="ECO:0000256" key="5">
    <source>
        <dbReference type="ARBA" id="ARBA00020260"/>
    </source>
</evidence>
<dbReference type="GO" id="GO:0005874">
    <property type="term" value="C:microtubule"/>
    <property type="evidence" value="ECO:0007669"/>
    <property type="project" value="UniProtKB-KW"/>
</dbReference>
<keyword evidence="12" id="KW-0995">Kinetochore</keyword>
<evidence type="ECO:0000256" key="15">
    <source>
        <dbReference type="ARBA" id="ARBA00023306"/>
    </source>
</evidence>
<evidence type="ECO:0000256" key="10">
    <source>
        <dbReference type="ARBA" id="ARBA00022776"/>
    </source>
</evidence>
<keyword evidence="20" id="KW-1185">Reference proteome</keyword>
<comment type="similarity">
    <text evidence="4">Belongs to the DASH complex DAD2 family.</text>
</comment>
<comment type="caution">
    <text evidence="19">The sequence shown here is derived from an EMBL/GenBank/DDBJ whole genome shotgun (WGS) entry which is preliminary data.</text>
</comment>
<comment type="subcellular location">
    <subcellularLocation>
        <location evidence="3">Chromosome</location>
        <location evidence="3">Centromere</location>
        <location evidence="3">Kinetochore</location>
    </subcellularLocation>
    <subcellularLocation>
        <location evidence="2">Cytoplasm</location>
        <location evidence="2">Cytoskeleton</location>
        <location evidence="2">Spindle</location>
    </subcellularLocation>
    <subcellularLocation>
        <location evidence="1">Nucleus</location>
    </subcellularLocation>
</comment>
<sequence length="158" mass="17316">MSHRFSHFRQSSVGPGFQLASFGAAGQQQAPPHLVNRINEKKIELENLKQLRDLSAGLARQLKELEEKLGTLTNGTEVVATVLANWHNVLRAISLASTHLPVPKESATGEQEAEAEGEGESHPSSQQQEQSYPEMLVRIPTKFHDDEQAAAAAEAETR</sequence>
<evidence type="ECO:0000256" key="11">
    <source>
        <dbReference type="ARBA" id="ARBA00022829"/>
    </source>
</evidence>
<keyword evidence="8" id="KW-0132">Cell division</keyword>
<evidence type="ECO:0000256" key="18">
    <source>
        <dbReference type="SAM" id="MobiDB-lite"/>
    </source>
</evidence>
<feature type="compositionally biased region" description="Low complexity" evidence="18">
    <location>
        <begin position="122"/>
        <end position="131"/>
    </location>
</feature>
<dbReference type="GO" id="GO:0042729">
    <property type="term" value="C:DASH complex"/>
    <property type="evidence" value="ECO:0007669"/>
    <property type="project" value="InterPro"/>
</dbReference>
<keyword evidence="6" id="KW-0158">Chromosome</keyword>
<dbReference type="GO" id="GO:0044732">
    <property type="term" value="C:mitotic spindle pole body"/>
    <property type="evidence" value="ECO:0007669"/>
    <property type="project" value="TreeGrafter"/>
</dbReference>
<evidence type="ECO:0000313" key="19">
    <source>
        <dbReference type="EMBL" id="KAK6339045.1"/>
    </source>
</evidence>
<evidence type="ECO:0000256" key="8">
    <source>
        <dbReference type="ARBA" id="ARBA00022618"/>
    </source>
</evidence>
<evidence type="ECO:0000256" key="9">
    <source>
        <dbReference type="ARBA" id="ARBA00022701"/>
    </source>
</evidence>
<evidence type="ECO:0000256" key="4">
    <source>
        <dbReference type="ARBA" id="ARBA00005501"/>
    </source>
</evidence>
<dbReference type="PANTHER" id="PTHR28036">
    <property type="entry name" value="DASH COMPLEX SUBUNIT DAD2"/>
    <property type="match status" value="1"/>
</dbReference>
<keyword evidence="11" id="KW-0159">Chromosome partition</keyword>
<keyword evidence="13" id="KW-0206">Cytoskeleton</keyword>
<evidence type="ECO:0000256" key="2">
    <source>
        <dbReference type="ARBA" id="ARBA00004186"/>
    </source>
</evidence>
<evidence type="ECO:0000256" key="7">
    <source>
        <dbReference type="ARBA" id="ARBA00022490"/>
    </source>
</evidence>
<evidence type="ECO:0000256" key="6">
    <source>
        <dbReference type="ARBA" id="ARBA00022454"/>
    </source>
</evidence>
<dbReference type="PANTHER" id="PTHR28036:SF1">
    <property type="entry name" value="DASH COMPLEX SUBUNIT DAD2"/>
    <property type="match status" value="1"/>
</dbReference>
<reference evidence="19 20" key="1">
    <citation type="submission" date="2019-10" db="EMBL/GenBank/DDBJ databases">
        <authorList>
            <person name="Palmer J.M."/>
        </authorList>
    </citation>
    <scope>NUCLEOTIDE SEQUENCE [LARGE SCALE GENOMIC DNA]</scope>
    <source>
        <strain evidence="19 20">TWF696</strain>
    </source>
</reference>
<evidence type="ECO:0000256" key="16">
    <source>
        <dbReference type="ARBA" id="ARBA00023328"/>
    </source>
</evidence>
<dbReference type="EMBL" id="JAVHNQ010000009">
    <property type="protein sequence ID" value="KAK6339045.1"/>
    <property type="molecule type" value="Genomic_DNA"/>
</dbReference>
<proteinExistence type="inferred from homology"/>
<evidence type="ECO:0000256" key="17">
    <source>
        <dbReference type="ARBA" id="ARBA00030568"/>
    </source>
</evidence>
<evidence type="ECO:0000256" key="12">
    <source>
        <dbReference type="ARBA" id="ARBA00022838"/>
    </source>
</evidence>
<keyword evidence="7" id="KW-0963">Cytoplasm</keyword>
<accession>A0AAV9UBQ9</accession>
<keyword evidence="16" id="KW-0137">Centromere</keyword>
<dbReference type="GO" id="GO:0000278">
    <property type="term" value="P:mitotic cell cycle"/>
    <property type="evidence" value="ECO:0007669"/>
    <property type="project" value="InterPro"/>
</dbReference>
<dbReference type="AlphaFoldDB" id="A0AAV9UBQ9"/>
<dbReference type="GO" id="GO:0008608">
    <property type="term" value="P:attachment of spindle microtubules to kinetochore"/>
    <property type="evidence" value="ECO:0007669"/>
    <property type="project" value="TreeGrafter"/>
</dbReference>
<dbReference type="InterPro" id="IPR013963">
    <property type="entry name" value="DASH_Dad2"/>
</dbReference>
<evidence type="ECO:0000256" key="1">
    <source>
        <dbReference type="ARBA" id="ARBA00004123"/>
    </source>
</evidence>
<protein>
    <recommendedName>
        <fullName evidence="5">DASH complex subunit DAD2</fullName>
    </recommendedName>
    <alternativeName>
        <fullName evidence="17">Outer kinetochore protein DAD2</fullName>
    </alternativeName>
</protein>
<evidence type="ECO:0000313" key="20">
    <source>
        <dbReference type="Proteomes" id="UP001375240"/>
    </source>
</evidence>
<dbReference type="GO" id="GO:0051301">
    <property type="term" value="P:cell division"/>
    <property type="evidence" value="ECO:0007669"/>
    <property type="project" value="UniProtKB-KW"/>
</dbReference>
<dbReference type="Proteomes" id="UP001375240">
    <property type="component" value="Unassembled WGS sequence"/>
</dbReference>
<dbReference type="GO" id="GO:1990023">
    <property type="term" value="C:mitotic spindle midzone"/>
    <property type="evidence" value="ECO:0007669"/>
    <property type="project" value="TreeGrafter"/>
</dbReference>
<keyword evidence="15" id="KW-0131">Cell cycle</keyword>
<evidence type="ECO:0000256" key="3">
    <source>
        <dbReference type="ARBA" id="ARBA00004629"/>
    </source>
</evidence>
<feature type="region of interest" description="Disordered" evidence="18">
    <location>
        <begin position="97"/>
        <end position="158"/>
    </location>
</feature>
<name>A0AAV9UBQ9_9PEZI</name>
<feature type="compositionally biased region" description="Low complexity" evidence="18">
    <location>
        <begin position="149"/>
        <end position="158"/>
    </location>
</feature>
<organism evidence="19 20">
    <name type="scientific">Orbilia brochopaga</name>
    <dbReference type="NCBI Taxonomy" id="3140254"/>
    <lineage>
        <taxon>Eukaryota</taxon>
        <taxon>Fungi</taxon>
        <taxon>Dikarya</taxon>
        <taxon>Ascomycota</taxon>
        <taxon>Pezizomycotina</taxon>
        <taxon>Orbiliomycetes</taxon>
        <taxon>Orbiliales</taxon>
        <taxon>Orbiliaceae</taxon>
        <taxon>Orbilia</taxon>
    </lineage>
</organism>
<keyword evidence="14" id="KW-0539">Nucleus</keyword>